<dbReference type="InterPro" id="IPR017115">
    <property type="entry name" value="Tellurite_resistance_TerA"/>
</dbReference>
<dbReference type="PROSITE" id="PS51257">
    <property type="entry name" value="PROKAR_LIPOPROTEIN"/>
    <property type="match status" value="1"/>
</dbReference>
<name>A0ABW3G8G0_9NOCA</name>
<gene>
    <name evidence="4" type="ORF">ACFQ04_04490</name>
</gene>
<feature type="region of interest" description="Disordered" evidence="2">
    <location>
        <begin position="159"/>
        <end position="199"/>
    </location>
</feature>
<dbReference type="Pfam" id="PF02342">
    <property type="entry name" value="TerD"/>
    <property type="match status" value="1"/>
</dbReference>
<feature type="compositionally biased region" description="Pro residues" evidence="2">
    <location>
        <begin position="171"/>
        <end position="196"/>
    </location>
</feature>
<accession>A0ABW3G8G0</accession>
<dbReference type="EMBL" id="JBHTIL010000001">
    <property type="protein sequence ID" value="MFD0924989.1"/>
    <property type="molecule type" value="Genomic_DNA"/>
</dbReference>
<dbReference type="RefSeq" id="WP_308214088.1">
    <property type="nucleotide sequence ID" value="NZ_BAAAMO010000002.1"/>
</dbReference>
<evidence type="ECO:0000313" key="4">
    <source>
        <dbReference type="EMBL" id="MFD0924989.1"/>
    </source>
</evidence>
<organism evidence="4 5">
    <name type="scientific">Williamsia deligens</name>
    <dbReference type="NCBI Taxonomy" id="321325"/>
    <lineage>
        <taxon>Bacteria</taxon>
        <taxon>Bacillati</taxon>
        <taxon>Actinomycetota</taxon>
        <taxon>Actinomycetes</taxon>
        <taxon>Mycobacteriales</taxon>
        <taxon>Nocardiaceae</taxon>
        <taxon>Williamsia</taxon>
    </lineage>
</organism>
<reference evidence="5" key="1">
    <citation type="journal article" date="2019" name="Int. J. Syst. Evol. Microbiol.">
        <title>The Global Catalogue of Microorganisms (GCM) 10K type strain sequencing project: providing services to taxonomists for standard genome sequencing and annotation.</title>
        <authorList>
            <consortium name="The Broad Institute Genomics Platform"/>
            <consortium name="The Broad Institute Genome Sequencing Center for Infectious Disease"/>
            <person name="Wu L."/>
            <person name="Ma J."/>
        </authorList>
    </citation>
    <scope>NUCLEOTIDE SEQUENCE [LARGE SCALE GENOMIC DNA]</scope>
    <source>
        <strain evidence="5">CCUG 50873</strain>
    </source>
</reference>
<protein>
    <submittedName>
        <fullName evidence="4">TerD family protein</fullName>
    </submittedName>
</protein>
<evidence type="ECO:0000256" key="1">
    <source>
        <dbReference type="ARBA" id="ARBA00008775"/>
    </source>
</evidence>
<dbReference type="PANTHER" id="PTHR32097">
    <property type="entry name" value="CAMP-BINDING PROTEIN 1-RELATED"/>
    <property type="match status" value="1"/>
</dbReference>
<dbReference type="Gene3D" id="2.60.60.30">
    <property type="entry name" value="sav2460 like domains"/>
    <property type="match status" value="2"/>
</dbReference>
<dbReference type="CDD" id="cd06974">
    <property type="entry name" value="TerD_like"/>
    <property type="match status" value="2"/>
</dbReference>
<comment type="caution">
    <text evidence="4">The sequence shown here is derived from an EMBL/GenBank/DDBJ whole genome shotgun (WGS) entry which is preliminary data.</text>
</comment>
<evidence type="ECO:0000313" key="5">
    <source>
        <dbReference type="Proteomes" id="UP001597068"/>
    </source>
</evidence>
<feature type="domain" description="TerD" evidence="3">
    <location>
        <begin position="23"/>
        <end position="154"/>
    </location>
</feature>
<dbReference type="InterPro" id="IPR051324">
    <property type="entry name" value="Stress/Tellurium_Resist"/>
</dbReference>
<evidence type="ECO:0000259" key="3">
    <source>
        <dbReference type="Pfam" id="PF02342"/>
    </source>
</evidence>
<dbReference type="Proteomes" id="UP001597068">
    <property type="component" value="Unassembled WGS sequence"/>
</dbReference>
<evidence type="ECO:0000256" key="2">
    <source>
        <dbReference type="SAM" id="MobiDB-lite"/>
    </source>
</evidence>
<keyword evidence="5" id="KW-1185">Reference proteome</keyword>
<sequence length="399" mass="41656">MSTLRRGENAPLTERRFTASVTGPSAGSCDLMVFQVTEAGRVRSDDDFVFFNNPVAPGGAVRLTGADGVDVDLGSVPPDVHTLRLAVVLDDAARGTLADVRGLAVTIGDVAMPATGLTTERAAVLAEIYRRGDAWKVRNVSAGWDAGFTALVTEHGVSVDDAPAPTTAPQSPSPPAAPNPPPAAPTAPPAAAPTPPVNLGKITLTKSAPTISLAKVRDKPSGTMRVNLNWSRGAGAGGGVFRKRSSGIDLDLGCLYELSDGSKGVVQALGNTFGSLTAPPWILLDGDDRSGTVSDGENLLIDLAHLGDFRRILVFAFIYEGTPNWSAADGVVTLFPPGGTEVEVRLDSADTSAITCAIALLEVRDGELSVTREVRYINGGQRLLDEAYGWGMKWSRGSK</sequence>
<proteinExistence type="inferred from homology"/>
<dbReference type="PIRSF" id="PIRSF037118">
    <property type="entry name" value="Tellurite_resistance_TerA"/>
    <property type="match status" value="1"/>
</dbReference>
<comment type="similarity">
    <text evidence="1">Belongs to the CAPAB/TerDEXZ family.</text>
</comment>
<dbReference type="InterPro" id="IPR003325">
    <property type="entry name" value="TerD"/>
</dbReference>
<dbReference type="PANTHER" id="PTHR32097:SF4">
    <property type="entry name" value="GENERAL STRESS PROTEIN 16U"/>
    <property type="match status" value="1"/>
</dbReference>